<dbReference type="InterPro" id="IPR050091">
    <property type="entry name" value="PKS_NRPS_Biosynth_Enz"/>
</dbReference>
<dbReference type="GO" id="GO:0004312">
    <property type="term" value="F:fatty acid synthase activity"/>
    <property type="evidence" value="ECO:0007669"/>
    <property type="project" value="TreeGrafter"/>
</dbReference>
<protein>
    <submittedName>
        <fullName evidence="4">Acyl transferase domain-containing protein</fullName>
    </submittedName>
</protein>
<accession>A0A1H2D8J1</accession>
<dbReference type="SUPFAM" id="SSF55048">
    <property type="entry name" value="Probable ACP-binding domain of malonyl-CoA ACP transacylase"/>
    <property type="match status" value="1"/>
</dbReference>
<dbReference type="SUPFAM" id="SSF52151">
    <property type="entry name" value="FabD/lysophospholipase-like"/>
    <property type="match status" value="1"/>
</dbReference>
<dbReference type="Proteomes" id="UP000198688">
    <property type="component" value="Chromosome I"/>
</dbReference>
<evidence type="ECO:0000313" key="4">
    <source>
        <dbReference type="EMBL" id="SDT78877.1"/>
    </source>
</evidence>
<dbReference type="Gene3D" id="3.40.366.10">
    <property type="entry name" value="Malonyl-Coenzyme A Acyl Carrier Protein, domain 2"/>
    <property type="match status" value="1"/>
</dbReference>
<keyword evidence="1" id="KW-0596">Phosphopantetheine</keyword>
<dbReference type="STRING" id="113562.SAMN04489716_8552"/>
<dbReference type="Pfam" id="PF00698">
    <property type="entry name" value="Acyl_transf_1"/>
    <property type="match status" value="1"/>
</dbReference>
<dbReference type="SMART" id="SM00827">
    <property type="entry name" value="PKS_AT"/>
    <property type="match status" value="1"/>
</dbReference>
<keyword evidence="2" id="KW-0597">Phosphoprotein</keyword>
<name>A0A1H2D8J1_9ACTN</name>
<dbReference type="Gene3D" id="3.30.70.3290">
    <property type="match status" value="1"/>
</dbReference>
<proteinExistence type="predicted"/>
<evidence type="ECO:0000313" key="5">
    <source>
        <dbReference type="Proteomes" id="UP000198688"/>
    </source>
</evidence>
<dbReference type="InterPro" id="IPR016035">
    <property type="entry name" value="Acyl_Trfase/lysoPLipase"/>
</dbReference>
<dbReference type="GO" id="GO:0006633">
    <property type="term" value="P:fatty acid biosynthetic process"/>
    <property type="evidence" value="ECO:0007669"/>
    <property type="project" value="TreeGrafter"/>
</dbReference>
<dbReference type="PANTHER" id="PTHR43775">
    <property type="entry name" value="FATTY ACID SYNTHASE"/>
    <property type="match status" value="1"/>
</dbReference>
<dbReference type="GO" id="GO:0071770">
    <property type="term" value="P:DIM/DIP cell wall layer assembly"/>
    <property type="evidence" value="ECO:0007669"/>
    <property type="project" value="TreeGrafter"/>
</dbReference>
<evidence type="ECO:0000259" key="3">
    <source>
        <dbReference type="SMART" id="SM00827"/>
    </source>
</evidence>
<keyword evidence="4" id="KW-0808">Transferase</keyword>
<dbReference type="PANTHER" id="PTHR43775:SF37">
    <property type="entry name" value="SI:DKEY-61P9.11"/>
    <property type="match status" value="1"/>
</dbReference>
<evidence type="ECO:0000256" key="1">
    <source>
        <dbReference type="ARBA" id="ARBA00022450"/>
    </source>
</evidence>
<dbReference type="AlphaFoldDB" id="A0A1H2D8J1"/>
<organism evidence="4 5">
    <name type="scientific">Actinoplanes derwentensis</name>
    <dbReference type="NCBI Taxonomy" id="113562"/>
    <lineage>
        <taxon>Bacteria</taxon>
        <taxon>Bacillati</taxon>
        <taxon>Actinomycetota</taxon>
        <taxon>Actinomycetes</taxon>
        <taxon>Micromonosporales</taxon>
        <taxon>Micromonosporaceae</taxon>
        <taxon>Actinoplanes</taxon>
    </lineage>
</organism>
<dbReference type="EMBL" id="LT629758">
    <property type="protein sequence ID" value="SDT78877.1"/>
    <property type="molecule type" value="Genomic_DNA"/>
</dbReference>
<sequence>MCAWRRPRAPGATVPGMSDTTNRVRVALLFPGQGAQRPGMAVGLYRAAPDFRRHVDEVFTLWGPEGAAIRADWLADDPAILLDDMRRSQPLLFAVGWGLGRTLLDRGVQPMALLGHSVGEVVAATLAGVLGLADAVRVLRDRLAHLAEAPPGGMLAVAATVDQVRFSLGGGVVIGAVNGPRQLLLAGPEGPLARSARLLRDAGITCQPARSTVAFHSPAVAVQAARAEPLLRSMPLRAPLLPVYSCYTGSPLTAAVATDPAYWIRQPAAPVYFATALDAVCAAGPDVLLEAGAPHGLTALARRHPAVRRGACTVRSALPARAGGRDSDLAAFTEALSAVAQPVSRTPRPALEPRM</sequence>
<dbReference type="InterPro" id="IPR001227">
    <property type="entry name" value="Ac_transferase_dom_sf"/>
</dbReference>
<dbReference type="InterPro" id="IPR016036">
    <property type="entry name" value="Malonyl_transacylase_ACP-bd"/>
</dbReference>
<keyword evidence="5" id="KW-1185">Reference proteome</keyword>
<evidence type="ECO:0000256" key="2">
    <source>
        <dbReference type="ARBA" id="ARBA00022553"/>
    </source>
</evidence>
<dbReference type="GO" id="GO:0005737">
    <property type="term" value="C:cytoplasm"/>
    <property type="evidence" value="ECO:0007669"/>
    <property type="project" value="TreeGrafter"/>
</dbReference>
<reference evidence="4 5" key="1">
    <citation type="submission" date="2016-10" db="EMBL/GenBank/DDBJ databases">
        <authorList>
            <person name="de Groot N.N."/>
        </authorList>
    </citation>
    <scope>NUCLEOTIDE SEQUENCE [LARGE SCALE GENOMIC DNA]</scope>
    <source>
        <strain evidence="4 5">DSM 43941</strain>
    </source>
</reference>
<dbReference type="InterPro" id="IPR014043">
    <property type="entry name" value="Acyl_transferase_dom"/>
</dbReference>
<gene>
    <name evidence="4" type="ORF">SAMN04489716_8552</name>
</gene>
<dbReference type="Gene3D" id="3.30.70.250">
    <property type="entry name" value="Malonyl-CoA ACP transacylase, ACP-binding"/>
    <property type="match status" value="1"/>
</dbReference>
<feature type="domain" description="Malonyl-CoA:ACP transacylase (MAT)" evidence="3">
    <location>
        <begin position="29"/>
        <end position="322"/>
    </location>
</feature>
<dbReference type="GO" id="GO:0005886">
    <property type="term" value="C:plasma membrane"/>
    <property type="evidence" value="ECO:0007669"/>
    <property type="project" value="TreeGrafter"/>
</dbReference>